<keyword evidence="2" id="KW-0238">DNA-binding</keyword>
<keyword evidence="3" id="KW-0804">Transcription</keyword>
<sequence length="759" mass="88278">MRFPKFFFKLILFSLFLSIFPVITLGLYSYIKLTSSVEDKIYKANEQILLQNQMRVEQTLKTIEHSVVQFSNSQLLNDSLEQNVTFRQFDVFFQFYKELKKLQTIDLPIQDIYLVNFEKGWLINNNGLQSLDADEKRKYEQIMINTSWTLDTDDLSDRYTGGIKYLKKLPTDFAAHYSFLIVKIPYANLNKLIKSNNELGDIMILDKSYRVLSDKRNTPEGSDLSDTLLAKELTAFAGDSGYLSIKSESSEEAVHFRKSDYNGWIYITRTPVQTILSDSRAIGWITLWTCVGIFLLNLFISLFISRRMYTPILKLYQSAIRSARGPEPENLKDEFQIITNRFSSLLHGQSEWMLRNERQLPQLKDFFVLHLLDGKIKHEEIQHKIALYGFSGPWKHMSVIATEIDDLHQTRYTEKDLDLLLFAIHNMVGEIIPESKLFHSMVTRKTVVVLLGGDHLTADHFRQEPYVFSELLQSQVAQFLDLKISVGMSRIFASLMDAPTALEEALEALKYKFRVGAGSILFIGDVQPEDESRFSFPEKWVKELIDAVKLADEAMARRLLTSCIQTMAEKNITYKQYQILLAGLLTELIKEILKTGEYFPALHDGKKSMFDQLFALKTVPDTEQWFLHSIILPIVRIMARRKYILNKKISDLIIEIIHEDYDKDLTLESCAVRLNYHPNYIKRVFRQDTGSNFSEYLSQYRLKKAKEWLLETDMTISEIAEKLRFSNLQNFSRSFRRMVGVSPSEFKEQNERNYGTQVP</sequence>
<feature type="domain" description="HTH araC/xylS-type" evidence="5">
    <location>
        <begin position="651"/>
        <end position="749"/>
    </location>
</feature>
<evidence type="ECO:0000256" key="3">
    <source>
        <dbReference type="ARBA" id="ARBA00023163"/>
    </source>
</evidence>
<keyword evidence="4" id="KW-0472">Membrane</keyword>
<dbReference type="PANTHER" id="PTHR43280:SF10">
    <property type="entry name" value="REGULATORY PROTEIN POCR"/>
    <property type="match status" value="1"/>
</dbReference>
<keyword evidence="4" id="KW-1133">Transmembrane helix</keyword>
<gene>
    <name evidence="6" type="ORF">NV381_31995</name>
</gene>
<dbReference type="InterPro" id="IPR009057">
    <property type="entry name" value="Homeodomain-like_sf"/>
</dbReference>
<comment type="caution">
    <text evidence="6">The sequence shown here is derived from an EMBL/GenBank/DDBJ whole genome shotgun (WGS) entry which is preliminary data.</text>
</comment>
<keyword evidence="4" id="KW-0812">Transmembrane</keyword>
<evidence type="ECO:0000256" key="2">
    <source>
        <dbReference type="ARBA" id="ARBA00023125"/>
    </source>
</evidence>
<dbReference type="InterPro" id="IPR020449">
    <property type="entry name" value="Tscrpt_reg_AraC-type_HTH"/>
</dbReference>
<protein>
    <submittedName>
        <fullName evidence="6">Helix-turn-helix domain-containing protein</fullName>
    </submittedName>
</protein>
<proteinExistence type="predicted"/>
<keyword evidence="1" id="KW-0805">Transcription regulation</keyword>
<accession>A0ABT1YRL5</accession>
<evidence type="ECO:0000259" key="5">
    <source>
        <dbReference type="PROSITE" id="PS01124"/>
    </source>
</evidence>
<name>A0ABT1YRL5_9BACL</name>
<organism evidence="6 7">
    <name type="scientific">Paenibacillus radicis</name>
    <name type="common">ex Xue et al. 2023</name>
    <dbReference type="NCBI Taxonomy" id="2972489"/>
    <lineage>
        <taxon>Bacteria</taxon>
        <taxon>Bacillati</taxon>
        <taxon>Bacillota</taxon>
        <taxon>Bacilli</taxon>
        <taxon>Bacillales</taxon>
        <taxon>Paenibacillaceae</taxon>
        <taxon>Paenibacillus</taxon>
    </lineage>
</organism>
<dbReference type="InterPro" id="IPR041522">
    <property type="entry name" value="CdaR_GGDEF"/>
</dbReference>
<dbReference type="InterPro" id="IPR018062">
    <property type="entry name" value="HTH_AraC-typ_CS"/>
</dbReference>
<evidence type="ECO:0000256" key="1">
    <source>
        <dbReference type="ARBA" id="ARBA00023015"/>
    </source>
</evidence>
<dbReference type="SUPFAM" id="SSF46689">
    <property type="entry name" value="Homeodomain-like"/>
    <property type="match status" value="2"/>
</dbReference>
<evidence type="ECO:0000313" key="6">
    <source>
        <dbReference type="EMBL" id="MCR8635822.1"/>
    </source>
</evidence>
<dbReference type="InterPro" id="IPR018060">
    <property type="entry name" value="HTH_AraC"/>
</dbReference>
<keyword evidence="7" id="KW-1185">Reference proteome</keyword>
<dbReference type="Proteomes" id="UP001300012">
    <property type="component" value="Unassembled WGS sequence"/>
</dbReference>
<dbReference type="Pfam" id="PF17853">
    <property type="entry name" value="GGDEF_2"/>
    <property type="match status" value="1"/>
</dbReference>
<dbReference type="Pfam" id="PF12833">
    <property type="entry name" value="HTH_18"/>
    <property type="match status" value="1"/>
</dbReference>
<feature type="transmembrane region" description="Helical" evidence="4">
    <location>
        <begin position="281"/>
        <end position="304"/>
    </location>
</feature>
<dbReference type="PROSITE" id="PS00041">
    <property type="entry name" value="HTH_ARAC_FAMILY_1"/>
    <property type="match status" value="1"/>
</dbReference>
<dbReference type="SMART" id="SM00342">
    <property type="entry name" value="HTH_ARAC"/>
    <property type="match status" value="1"/>
</dbReference>
<evidence type="ECO:0000256" key="4">
    <source>
        <dbReference type="SAM" id="Phobius"/>
    </source>
</evidence>
<dbReference type="PANTHER" id="PTHR43280">
    <property type="entry name" value="ARAC-FAMILY TRANSCRIPTIONAL REGULATOR"/>
    <property type="match status" value="1"/>
</dbReference>
<dbReference type="PRINTS" id="PR00032">
    <property type="entry name" value="HTHARAC"/>
</dbReference>
<reference evidence="6 7" key="1">
    <citation type="submission" date="2022-08" db="EMBL/GenBank/DDBJ databases">
        <title>Paenibacillus endoradicis sp. nov., Paenibacillus radicibacter sp. nov and Paenibacillus pararadicis sp. nov., three cold-adapted plant growth-promoting bacteria isolated from root of Larix gmelinii in Great Khingan.</title>
        <authorList>
            <person name="Xue H."/>
        </authorList>
    </citation>
    <scope>NUCLEOTIDE SEQUENCE [LARGE SCALE GENOMIC DNA]</scope>
    <source>
        <strain evidence="6 7">N5-1-1-5</strain>
    </source>
</reference>
<dbReference type="PROSITE" id="PS01124">
    <property type="entry name" value="HTH_ARAC_FAMILY_2"/>
    <property type="match status" value="1"/>
</dbReference>
<dbReference type="EMBL" id="JANQBD010000032">
    <property type="protein sequence ID" value="MCR8635822.1"/>
    <property type="molecule type" value="Genomic_DNA"/>
</dbReference>
<feature type="transmembrane region" description="Helical" evidence="4">
    <location>
        <begin position="7"/>
        <end position="31"/>
    </location>
</feature>
<dbReference type="RefSeq" id="WP_258217366.1">
    <property type="nucleotide sequence ID" value="NZ_JANQBD010000032.1"/>
</dbReference>
<evidence type="ECO:0000313" key="7">
    <source>
        <dbReference type="Proteomes" id="UP001300012"/>
    </source>
</evidence>
<dbReference type="Gene3D" id="1.10.10.60">
    <property type="entry name" value="Homeodomain-like"/>
    <property type="match status" value="2"/>
</dbReference>